<dbReference type="PANTHER" id="PTHR43133">
    <property type="entry name" value="RNA POLYMERASE ECF-TYPE SIGMA FACTO"/>
    <property type="match status" value="1"/>
</dbReference>
<reference evidence="8" key="1">
    <citation type="journal article" date="2014" name="Int. J. Syst. Evol. Microbiol.">
        <title>Complete genome sequence of Corynebacterium casei LMG S-19264T (=DSM 44701T), isolated from a smear-ripened cheese.</title>
        <authorList>
            <consortium name="US DOE Joint Genome Institute (JGI-PGF)"/>
            <person name="Walter F."/>
            <person name="Albersmeier A."/>
            <person name="Kalinowski J."/>
            <person name="Ruckert C."/>
        </authorList>
    </citation>
    <scope>NUCLEOTIDE SEQUENCE</scope>
    <source>
        <strain evidence="8">KCTC 12988</strain>
    </source>
</reference>
<keyword evidence="2" id="KW-0805">Transcription regulation</keyword>
<dbReference type="InterPro" id="IPR036388">
    <property type="entry name" value="WH-like_DNA-bd_sf"/>
</dbReference>
<comment type="similarity">
    <text evidence="1">Belongs to the sigma-70 factor family. ECF subfamily.</text>
</comment>
<dbReference type="InterPro" id="IPR007627">
    <property type="entry name" value="RNA_pol_sigma70_r2"/>
</dbReference>
<evidence type="ECO:0000256" key="4">
    <source>
        <dbReference type="ARBA" id="ARBA00023125"/>
    </source>
</evidence>
<organism evidence="8 9">
    <name type="scientific">Roseibacillus persicicus</name>
    <dbReference type="NCBI Taxonomy" id="454148"/>
    <lineage>
        <taxon>Bacteria</taxon>
        <taxon>Pseudomonadati</taxon>
        <taxon>Verrucomicrobiota</taxon>
        <taxon>Verrucomicrobiia</taxon>
        <taxon>Verrucomicrobiales</taxon>
        <taxon>Verrucomicrobiaceae</taxon>
        <taxon>Roseibacillus</taxon>
    </lineage>
</organism>
<evidence type="ECO:0000256" key="3">
    <source>
        <dbReference type="ARBA" id="ARBA00023082"/>
    </source>
</evidence>
<dbReference type="GO" id="GO:0006352">
    <property type="term" value="P:DNA-templated transcription initiation"/>
    <property type="evidence" value="ECO:0007669"/>
    <property type="project" value="InterPro"/>
</dbReference>
<dbReference type="Proteomes" id="UP000644507">
    <property type="component" value="Unassembled WGS sequence"/>
</dbReference>
<dbReference type="AlphaFoldDB" id="A0A918TH14"/>
<feature type="domain" description="RNA polymerase sigma factor 70 region 4 type 2" evidence="7">
    <location>
        <begin position="122"/>
        <end position="166"/>
    </location>
</feature>
<dbReference type="RefSeq" id="WP_189567802.1">
    <property type="nucleotide sequence ID" value="NZ_BMXI01000003.1"/>
</dbReference>
<feature type="domain" description="RNA polymerase sigma-70 region 2" evidence="6">
    <location>
        <begin position="25"/>
        <end position="91"/>
    </location>
</feature>
<dbReference type="InterPro" id="IPR013249">
    <property type="entry name" value="RNA_pol_sigma70_r4_t2"/>
</dbReference>
<keyword evidence="9" id="KW-1185">Reference proteome</keyword>
<dbReference type="EMBL" id="BMXI01000003">
    <property type="protein sequence ID" value="GHC46033.1"/>
    <property type="molecule type" value="Genomic_DNA"/>
</dbReference>
<name>A0A918TH14_9BACT</name>
<evidence type="ECO:0000313" key="9">
    <source>
        <dbReference type="Proteomes" id="UP000644507"/>
    </source>
</evidence>
<dbReference type="Gene3D" id="1.10.1740.10">
    <property type="match status" value="1"/>
</dbReference>
<dbReference type="InterPro" id="IPR014284">
    <property type="entry name" value="RNA_pol_sigma-70_dom"/>
</dbReference>
<dbReference type="InterPro" id="IPR013324">
    <property type="entry name" value="RNA_pol_sigma_r3/r4-like"/>
</dbReference>
<proteinExistence type="inferred from homology"/>
<dbReference type="Gene3D" id="1.10.10.10">
    <property type="entry name" value="Winged helix-like DNA-binding domain superfamily/Winged helix DNA-binding domain"/>
    <property type="match status" value="1"/>
</dbReference>
<dbReference type="SUPFAM" id="SSF88946">
    <property type="entry name" value="Sigma2 domain of RNA polymerase sigma factors"/>
    <property type="match status" value="1"/>
</dbReference>
<dbReference type="SUPFAM" id="SSF88659">
    <property type="entry name" value="Sigma3 and sigma4 domains of RNA polymerase sigma factors"/>
    <property type="match status" value="1"/>
</dbReference>
<dbReference type="NCBIfam" id="TIGR02937">
    <property type="entry name" value="sigma70-ECF"/>
    <property type="match status" value="1"/>
</dbReference>
<dbReference type="PANTHER" id="PTHR43133:SF8">
    <property type="entry name" value="RNA POLYMERASE SIGMA FACTOR HI_1459-RELATED"/>
    <property type="match status" value="1"/>
</dbReference>
<evidence type="ECO:0000259" key="7">
    <source>
        <dbReference type="Pfam" id="PF08281"/>
    </source>
</evidence>
<evidence type="ECO:0000259" key="6">
    <source>
        <dbReference type="Pfam" id="PF04542"/>
    </source>
</evidence>
<evidence type="ECO:0000256" key="2">
    <source>
        <dbReference type="ARBA" id="ARBA00023015"/>
    </source>
</evidence>
<dbReference type="GO" id="GO:0016987">
    <property type="term" value="F:sigma factor activity"/>
    <property type="evidence" value="ECO:0007669"/>
    <property type="project" value="UniProtKB-KW"/>
</dbReference>
<sequence length="188" mass="21508">MSNPESDEELAARAQKGDRAAFNVLVTRHHKRIFAFHRSSGNATQDAEDYTQETFLRVFKSIARYDSSQCFLPWLYTIARREAIRAWRKKKPAEPLPPAESLVDAEGDRHLGPHLWHLARLHLKPVAFTALWLQYREDLPLGEIACSIQKSESATKVLLHRARATLREKIDPAELIPQTQLHPESISP</sequence>
<keyword evidence="4" id="KW-0238">DNA-binding</keyword>
<gene>
    <name evidence="8" type="ORF">GCM10007100_09410</name>
</gene>
<keyword evidence="5" id="KW-0804">Transcription</keyword>
<dbReference type="Pfam" id="PF08281">
    <property type="entry name" value="Sigma70_r4_2"/>
    <property type="match status" value="1"/>
</dbReference>
<dbReference type="GO" id="GO:0003677">
    <property type="term" value="F:DNA binding"/>
    <property type="evidence" value="ECO:0007669"/>
    <property type="project" value="UniProtKB-KW"/>
</dbReference>
<evidence type="ECO:0000256" key="5">
    <source>
        <dbReference type="ARBA" id="ARBA00023163"/>
    </source>
</evidence>
<comment type="caution">
    <text evidence="8">The sequence shown here is derived from an EMBL/GenBank/DDBJ whole genome shotgun (WGS) entry which is preliminary data.</text>
</comment>
<keyword evidence="3" id="KW-0731">Sigma factor</keyword>
<accession>A0A918TH14</accession>
<evidence type="ECO:0000256" key="1">
    <source>
        <dbReference type="ARBA" id="ARBA00010641"/>
    </source>
</evidence>
<dbReference type="Pfam" id="PF04542">
    <property type="entry name" value="Sigma70_r2"/>
    <property type="match status" value="1"/>
</dbReference>
<reference evidence="8" key="2">
    <citation type="submission" date="2020-09" db="EMBL/GenBank/DDBJ databases">
        <authorList>
            <person name="Sun Q."/>
            <person name="Kim S."/>
        </authorList>
    </citation>
    <scope>NUCLEOTIDE SEQUENCE</scope>
    <source>
        <strain evidence="8">KCTC 12988</strain>
    </source>
</reference>
<evidence type="ECO:0000313" key="8">
    <source>
        <dbReference type="EMBL" id="GHC46033.1"/>
    </source>
</evidence>
<dbReference type="InterPro" id="IPR013325">
    <property type="entry name" value="RNA_pol_sigma_r2"/>
</dbReference>
<protein>
    <submittedName>
        <fullName evidence="8">RNA polymerase sigma factor</fullName>
    </submittedName>
</protein>
<dbReference type="InterPro" id="IPR039425">
    <property type="entry name" value="RNA_pol_sigma-70-like"/>
</dbReference>